<feature type="compositionally biased region" description="Basic and acidic residues" evidence="3">
    <location>
        <begin position="69"/>
        <end position="88"/>
    </location>
</feature>
<evidence type="ECO:0000313" key="5">
    <source>
        <dbReference type="EMBL" id="ORY96791.1"/>
    </source>
</evidence>
<organism evidence="5 6">
    <name type="scientific">Syncephalastrum racemosum</name>
    <name type="common">Filamentous fungus</name>
    <dbReference type="NCBI Taxonomy" id="13706"/>
    <lineage>
        <taxon>Eukaryota</taxon>
        <taxon>Fungi</taxon>
        <taxon>Fungi incertae sedis</taxon>
        <taxon>Mucoromycota</taxon>
        <taxon>Mucoromycotina</taxon>
        <taxon>Mucoromycetes</taxon>
        <taxon>Mucorales</taxon>
        <taxon>Syncephalastraceae</taxon>
        <taxon>Syncephalastrum</taxon>
    </lineage>
</organism>
<dbReference type="GO" id="GO:0003729">
    <property type="term" value="F:mRNA binding"/>
    <property type="evidence" value="ECO:0007669"/>
    <property type="project" value="TreeGrafter"/>
</dbReference>
<dbReference type="OMA" id="RNDYPRD"/>
<keyword evidence="6" id="KW-1185">Reference proteome</keyword>
<dbReference type="SUPFAM" id="SSF54928">
    <property type="entry name" value="RNA-binding domain, RBD"/>
    <property type="match status" value="1"/>
</dbReference>
<proteinExistence type="predicted"/>
<comment type="caution">
    <text evidence="5">The sequence shown here is derived from an EMBL/GenBank/DDBJ whole genome shotgun (WGS) entry which is preliminary data.</text>
</comment>
<dbReference type="Pfam" id="PF13865">
    <property type="entry name" value="FoP_duplication"/>
    <property type="match status" value="1"/>
</dbReference>
<evidence type="ECO:0000256" key="3">
    <source>
        <dbReference type="SAM" id="MobiDB-lite"/>
    </source>
</evidence>
<feature type="region of interest" description="Disordered" evidence="3">
    <location>
        <begin position="1"/>
        <end position="132"/>
    </location>
</feature>
<feature type="compositionally biased region" description="Basic and acidic residues" evidence="3">
    <location>
        <begin position="254"/>
        <end position="267"/>
    </location>
</feature>
<dbReference type="SMART" id="SM00360">
    <property type="entry name" value="RRM"/>
    <property type="match status" value="1"/>
</dbReference>
<feature type="compositionally biased region" description="Basic and acidic residues" evidence="3">
    <location>
        <begin position="7"/>
        <end position="22"/>
    </location>
</feature>
<evidence type="ECO:0000259" key="4">
    <source>
        <dbReference type="PROSITE" id="PS50102"/>
    </source>
</evidence>
<dbReference type="PANTHER" id="PTHR19965:SF82">
    <property type="entry name" value="THO COMPLEX SUBUNIT 4"/>
    <property type="match status" value="1"/>
</dbReference>
<accession>A0A1X2HDC8</accession>
<keyword evidence="1 2" id="KW-0694">RNA-binding</keyword>
<feature type="compositionally biased region" description="Basic and acidic residues" evidence="3">
    <location>
        <begin position="114"/>
        <end position="131"/>
    </location>
</feature>
<sequence length="267" mass="29576">MASQLDRALDEVIKDRRREPRRTPSSQSAGGGRINKRSDRGVASRLGNSPFTRTVQLRGNRGSAGGNPGKRDSNSQWRHDLFDDDPRSGRNINSRLSGRFGQAGSSNRRNGPRGSDRFDRSSGSGRGDRNSGTEIVVENLHYNVIEKDLQDLFAMVGTVSKARIEFDRSGRSTGVAHISYTKPSDAEAAIAKYNNVELDGQPMQIKMAERERSEGGGGRARERGGGRNRGERSKNVRSETDLDQEMDAYMNKPAEVKVKDKEEKRNP</sequence>
<dbReference type="Proteomes" id="UP000242180">
    <property type="component" value="Unassembled WGS sequence"/>
</dbReference>
<protein>
    <recommendedName>
        <fullName evidence="4">RRM domain-containing protein</fullName>
    </recommendedName>
</protein>
<dbReference type="InterPro" id="IPR035979">
    <property type="entry name" value="RBD_domain_sf"/>
</dbReference>
<dbReference type="Gene3D" id="3.30.70.330">
    <property type="match status" value="1"/>
</dbReference>
<dbReference type="GO" id="GO:0005634">
    <property type="term" value="C:nucleus"/>
    <property type="evidence" value="ECO:0007669"/>
    <property type="project" value="TreeGrafter"/>
</dbReference>
<dbReference type="AlphaFoldDB" id="A0A1X2HDC8"/>
<dbReference type="InterPro" id="IPR000504">
    <property type="entry name" value="RRM_dom"/>
</dbReference>
<dbReference type="PANTHER" id="PTHR19965">
    <property type="entry name" value="RNA AND EXPORT FACTOR BINDING PROTEIN"/>
    <property type="match status" value="1"/>
</dbReference>
<dbReference type="InterPro" id="IPR051229">
    <property type="entry name" value="ALYREF_mRNA_export"/>
</dbReference>
<dbReference type="GO" id="GO:0006406">
    <property type="term" value="P:mRNA export from nucleus"/>
    <property type="evidence" value="ECO:0007669"/>
    <property type="project" value="TreeGrafter"/>
</dbReference>
<gene>
    <name evidence="5" type="ORF">BCR43DRAFT_474707</name>
</gene>
<reference evidence="5 6" key="1">
    <citation type="submission" date="2016-07" db="EMBL/GenBank/DDBJ databases">
        <title>Pervasive Adenine N6-methylation of Active Genes in Fungi.</title>
        <authorList>
            <consortium name="DOE Joint Genome Institute"/>
            <person name="Mondo S.J."/>
            <person name="Dannebaum R.O."/>
            <person name="Kuo R.C."/>
            <person name="Labutti K."/>
            <person name="Haridas S."/>
            <person name="Kuo A."/>
            <person name="Salamov A."/>
            <person name="Ahrendt S.R."/>
            <person name="Lipzen A."/>
            <person name="Sullivan W."/>
            <person name="Andreopoulos W.B."/>
            <person name="Clum A."/>
            <person name="Lindquist E."/>
            <person name="Daum C."/>
            <person name="Ramamoorthy G.K."/>
            <person name="Gryganskyi A."/>
            <person name="Culley D."/>
            <person name="Magnuson J.K."/>
            <person name="James T.Y."/>
            <person name="O'Malley M.A."/>
            <person name="Stajich J.E."/>
            <person name="Spatafora J.W."/>
            <person name="Visel A."/>
            <person name="Grigoriev I.V."/>
        </authorList>
    </citation>
    <scope>NUCLEOTIDE SEQUENCE [LARGE SCALE GENOMIC DNA]</scope>
    <source>
        <strain evidence="5 6">NRRL 2496</strain>
    </source>
</reference>
<feature type="compositionally biased region" description="Polar residues" evidence="3">
    <location>
        <begin position="46"/>
        <end position="57"/>
    </location>
</feature>
<feature type="domain" description="RRM" evidence="4">
    <location>
        <begin position="133"/>
        <end position="210"/>
    </location>
</feature>
<dbReference type="InterPro" id="IPR025715">
    <property type="entry name" value="FoP_C"/>
</dbReference>
<name>A0A1X2HDC8_SYNRA</name>
<feature type="region of interest" description="Disordered" evidence="3">
    <location>
        <begin position="208"/>
        <end position="267"/>
    </location>
</feature>
<evidence type="ECO:0000313" key="6">
    <source>
        <dbReference type="Proteomes" id="UP000242180"/>
    </source>
</evidence>
<dbReference type="EMBL" id="MCGN01000005">
    <property type="protein sequence ID" value="ORY96791.1"/>
    <property type="molecule type" value="Genomic_DNA"/>
</dbReference>
<dbReference type="STRING" id="13706.A0A1X2HDC8"/>
<feature type="compositionally biased region" description="Basic and acidic residues" evidence="3">
    <location>
        <begin position="208"/>
        <end position="240"/>
    </location>
</feature>
<dbReference type="InParanoid" id="A0A1X2HDC8"/>
<dbReference type="CDD" id="cd12418">
    <property type="entry name" value="RRM_Aly_REF_like"/>
    <property type="match status" value="1"/>
</dbReference>
<dbReference type="PROSITE" id="PS50102">
    <property type="entry name" value="RRM"/>
    <property type="match status" value="1"/>
</dbReference>
<dbReference type="OrthoDB" id="346839at2759"/>
<evidence type="ECO:0000256" key="2">
    <source>
        <dbReference type="PROSITE-ProRule" id="PRU00176"/>
    </source>
</evidence>
<evidence type="ECO:0000256" key="1">
    <source>
        <dbReference type="ARBA" id="ARBA00022884"/>
    </source>
</evidence>
<dbReference type="Pfam" id="PF00076">
    <property type="entry name" value="RRM_1"/>
    <property type="match status" value="1"/>
</dbReference>
<dbReference type="InterPro" id="IPR012677">
    <property type="entry name" value="Nucleotide-bd_a/b_plait_sf"/>
</dbReference>